<evidence type="ECO:0000259" key="2">
    <source>
        <dbReference type="PROSITE" id="PS51109"/>
    </source>
</evidence>
<sequence length="345" mass="37773">MVANLWRGARALAGFLRSRAFALSLLALAAAFVVFQIVDRTNAVYVVDGQRRSLTFTMADAPAQLLQAAGVAGEAPAPVLDGHFAQVNLEEQPSVRITVDGQTRTCRVKRGVTVGELLYREGITYDGNDLLTPAAEKPLEDGDTIRLQRVEYEEYTVEQPIPYETVHKNSSLLRLGAQRVLQSGQDGEKRMTYVRRTVDGVREEVQLLGEQVTRQPVTETILIGSQIPVSPLDFDLDVDENGKPLHYSRLLEDQIATGYSARPGASTASGRAAKAGHVAVDPNEIPYGSRLYIVSRDNSFVYGCAIAADTGIGLLNGLVDVDLFYDTYQESVLNGRRIVDIYVLD</sequence>
<organism evidence="3 4">
    <name type="scientific">Candidatus Anaerotruncus excrementipullorum</name>
    <dbReference type="NCBI Taxonomy" id="2838465"/>
    <lineage>
        <taxon>Bacteria</taxon>
        <taxon>Bacillati</taxon>
        <taxon>Bacillota</taxon>
        <taxon>Clostridia</taxon>
        <taxon>Eubacteriales</taxon>
        <taxon>Oscillospiraceae</taxon>
        <taxon>Anaerotruncus</taxon>
    </lineage>
</organism>
<reference evidence="3" key="1">
    <citation type="journal article" date="2021" name="PeerJ">
        <title>Extensive microbial diversity within the chicken gut microbiome revealed by metagenomics and culture.</title>
        <authorList>
            <person name="Gilroy R."/>
            <person name="Ravi A."/>
            <person name="Getino M."/>
            <person name="Pursley I."/>
            <person name="Horton D.L."/>
            <person name="Alikhan N.F."/>
            <person name="Baker D."/>
            <person name="Gharbi K."/>
            <person name="Hall N."/>
            <person name="Watson M."/>
            <person name="Adriaenssens E.M."/>
            <person name="Foster-Nyarko E."/>
            <person name="Jarju S."/>
            <person name="Secka A."/>
            <person name="Antonio M."/>
            <person name="Oren A."/>
            <person name="Chaudhuri R.R."/>
            <person name="La Ragione R."/>
            <person name="Hildebrand F."/>
            <person name="Pallen M.J."/>
        </authorList>
    </citation>
    <scope>NUCLEOTIDE SEQUENCE</scope>
    <source>
        <strain evidence="3">CHK188-5543</strain>
    </source>
</reference>
<dbReference type="InterPro" id="IPR011098">
    <property type="entry name" value="G5_dom"/>
</dbReference>
<reference evidence="3" key="2">
    <citation type="submission" date="2021-04" db="EMBL/GenBank/DDBJ databases">
        <authorList>
            <person name="Gilroy R."/>
        </authorList>
    </citation>
    <scope>NUCLEOTIDE SEQUENCE</scope>
    <source>
        <strain evidence="3">CHK188-5543</strain>
    </source>
</reference>
<dbReference type="Pfam" id="PF06725">
    <property type="entry name" value="3D"/>
    <property type="match status" value="1"/>
</dbReference>
<dbReference type="PANTHER" id="PTHR39160">
    <property type="entry name" value="CELL WALL-BINDING PROTEIN YOCH"/>
    <property type="match status" value="1"/>
</dbReference>
<protein>
    <submittedName>
        <fullName evidence="3">G5 domain-containing protein</fullName>
    </submittedName>
</protein>
<dbReference type="SMART" id="SM01208">
    <property type="entry name" value="G5"/>
    <property type="match status" value="1"/>
</dbReference>
<dbReference type="InterPro" id="IPR007137">
    <property type="entry name" value="DUF348"/>
</dbReference>
<dbReference type="InterPro" id="IPR051933">
    <property type="entry name" value="Resuscitation_pf_RpfB"/>
</dbReference>
<evidence type="ECO:0000313" key="3">
    <source>
        <dbReference type="EMBL" id="HIX65234.1"/>
    </source>
</evidence>
<dbReference type="Gene3D" id="2.20.230.10">
    <property type="entry name" value="Resuscitation-promoting factor rpfb"/>
    <property type="match status" value="1"/>
</dbReference>
<dbReference type="GO" id="GO:0019867">
    <property type="term" value="C:outer membrane"/>
    <property type="evidence" value="ECO:0007669"/>
    <property type="project" value="InterPro"/>
</dbReference>
<keyword evidence="1" id="KW-0732">Signal</keyword>
<dbReference type="InterPro" id="IPR010611">
    <property type="entry name" value="3D_dom"/>
</dbReference>
<dbReference type="AlphaFoldDB" id="A0A9D2B7M2"/>
<feature type="domain" description="G5" evidence="2">
    <location>
        <begin position="147"/>
        <end position="227"/>
    </location>
</feature>
<dbReference type="GO" id="GO:0004553">
    <property type="term" value="F:hydrolase activity, hydrolyzing O-glycosyl compounds"/>
    <property type="evidence" value="ECO:0007669"/>
    <property type="project" value="InterPro"/>
</dbReference>
<dbReference type="PANTHER" id="PTHR39160:SF4">
    <property type="entry name" value="RESUSCITATION-PROMOTING FACTOR RPFB"/>
    <property type="match status" value="1"/>
</dbReference>
<proteinExistence type="predicted"/>
<evidence type="ECO:0000256" key="1">
    <source>
        <dbReference type="ARBA" id="ARBA00022729"/>
    </source>
</evidence>
<dbReference type="Proteomes" id="UP000886800">
    <property type="component" value="Unassembled WGS sequence"/>
</dbReference>
<dbReference type="Pfam" id="PF07501">
    <property type="entry name" value="G5"/>
    <property type="match status" value="1"/>
</dbReference>
<comment type="caution">
    <text evidence="3">The sequence shown here is derived from an EMBL/GenBank/DDBJ whole genome shotgun (WGS) entry which is preliminary data.</text>
</comment>
<dbReference type="EMBL" id="DXES01000065">
    <property type="protein sequence ID" value="HIX65234.1"/>
    <property type="molecule type" value="Genomic_DNA"/>
</dbReference>
<accession>A0A9D2B7M2</accession>
<dbReference type="CDD" id="cd14667">
    <property type="entry name" value="3D_containing_proteins"/>
    <property type="match status" value="1"/>
</dbReference>
<dbReference type="PROSITE" id="PS51109">
    <property type="entry name" value="G5"/>
    <property type="match status" value="1"/>
</dbReference>
<evidence type="ECO:0000313" key="4">
    <source>
        <dbReference type="Proteomes" id="UP000886800"/>
    </source>
</evidence>
<dbReference type="InterPro" id="IPR059180">
    <property type="entry name" value="3D_YorM"/>
</dbReference>
<name>A0A9D2B7M2_9FIRM</name>
<dbReference type="GO" id="GO:0009254">
    <property type="term" value="P:peptidoglycan turnover"/>
    <property type="evidence" value="ECO:0007669"/>
    <property type="project" value="InterPro"/>
</dbReference>
<gene>
    <name evidence="3" type="ORF">H9736_03195</name>
</gene>
<dbReference type="Pfam" id="PF03990">
    <property type="entry name" value="DUF348"/>
    <property type="match status" value="1"/>
</dbReference>